<evidence type="ECO:0000256" key="3">
    <source>
        <dbReference type="ARBA" id="ARBA00023125"/>
    </source>
</evidence>
<evidence type="ECO:0000256" key="2">
    <source>
        <dbReference type="ARBA" id="ARBA00023015"/>
    </source>
</evidence>
<reference evidence="9" key="1">
    <citation type="journal article" date="2017" name="Nat. Microbiol.">
        <title>Global analysis of biosynthetic gene clusters reveals vast potential of secondary metabolite production in Penicillium species.</title>
        <authorList>
            <person name="Nielsen J.C."/>
            <person name="Grijseels S."/>
            <person name="Prigent S."/>
            <person name="Ji B."/>
            <person name="Dainat J."/>
            <person name="Nielsen K.F."/>
            <person name="Frisvad J.C."/>
            <person name="Workman M."/>
            <person name="Nielsen J."/>
        </authorList>
    </citation>
    <scope>NUCLEOTIDE SEQUENCE [LARGE SCALE GENOMIC DNA]</scope>
    <source>
        <strain evidence="9">IBT 13039</strain>
    </source>
</reference>
<dbReference type="CDD" id="cd12148">
    <property type="entry name" value="fungal_TF_MHR"/>
    <property type="match status" value="1"/>
</dbReference>
<dbReference type="AlphaFoldDB" id="A0A1V6WUR2"/>
<evidence type="ECO:0000313" key="9">
    <source>
        <dbReference type="Proteomes" id="UP000191691"/>
    </source>
</evidence>
<sequence length="795" mass="90238">MTDIPADQPDRVLTGNAEESIATNPRGRLHPPEIWRQLSRQKDTERLMDSKETGTFSPNDNALGATSNETPASSLQSWLDRRPNTLESNVFSALSSSPSQPLTESLASQPSIEKIAIPRGRNRQIWTSNRRVSRACDICREQKVKCSGDRPACRRCHEGDITCIYTDGKREEEARQSAELMSQVRVYEDLLRSLHPLLDRQLAIQIEKVVSEFPGTPSTTPKTIPGTQQVQRNPIQPTDHTIEDLNRAANSQAAGLLGRPSEVAWLSRLNCEMDRHMKPEYPLERSEQTPLLSTNYFLDDLQSPMAYLNEFLDWPSEETASQLVDSYFHIVHASFPFVGKLYFLKQFRIFYANPRKQPGWAWMAVFNLVLAIATRYSSLMRKEPEGGTGTHMSYFTRAWQLCMRHYAVFDHPNLQQVQVESLMSLYMLSIGHVNRAWRMCGVAMRSAVAMGIHLRSESESISYISKETRYRLWWALYSLDIQLCSMTGRPPNMSLEYCTAFLPAPHREEDFQEDHVSQFIADDHTRKALLASFISRAFKPDGQGNNQHAEPLHHSAMSGEDDVPRIAFETSSAKPNTSLYFLYRLSLTCIGRAALDEIHSPSTASLSWDELEGTIARNNASADNWLAKLPYIYHFEKPSPNCPFVRQRTSLAFQFYSIKLIILEPCLRRAIRVSFDGPCSKHCQSMATLCMQVAGSVINLLCDKADVSWLYGYCPWWSMVHYIMQCSAILLVGLVGQINLGEIQNAATVRNVKKACGWLYEMSKTDDYSKRAWDIYSRLAARHSPDLVLLSTSIS</sequence>
<accession>A0A1V6WUR2</accession>
<dbReference type="PROSITE" id="PS00463">
    <property type="entry name" value="ZN2_CY6_FUNGAL_1"/>
    <property type="match status" value="1"/>
</dbReference>
<comment type="caution">
    <text evidence="8">The sequence shown here is derived from an EMBL/GenBank/DDBJ whole genome shotgun (WGS) entry which is preliminary data.</text>
</comment>
<dbReference type="PANTHER" id="PTHR47654:SF1">
    <property type="entry name" value="ZN(II)2CYS6 TRANSCRIPTION FACTOR (EUROFUNG)"/>
    <property type="match status" value="1"/>
</dbReference>
<evidence type="ECO:0000256" key="5">
    <source>
        <dbReference type="ARBA" id="ARBA00023242"/>
    </source>
</evidence>
<dbReference type="SMART" id="SM00066">
    <property type="entry name" value="GAL4"/>
    <property type="match status" value="1"/>
</dbReference>
<feature type="region of interest" description="Disordered" evidence="6">
    <location>
        <begin position="1"/>
        <end position="75"/>
    </location>
</feature>
<evidence type="ECO:0000256" key="6">
    <source>
        <dbReference type="SAM" id="MobiDB-lite"/>
    </source>
</evidence>
<protein>
    <recommendedName>
        <fullName evidence="7">Zn(2)-C6 fungal-type domain-containing protein</fullName>
    </recommendedName>
</protein>
<evidence type="ECO:0000259" key="7">
    <source>
        <dbReference type="PROSITE" id="PS50048"/>
    </source>
</evidence>
<dbReference type="Proteomes" id="UP000191691">
    <property type="component" value="Unassembled WGS sequence"/>
</dbReference>
<dbReference type="InterPro" id="IPR001138">
    <property type="entry name" value="Zn2Cys6_DnaBD"/>
</dbReference>
<keyword evidence="3" id="KW-0238">DNA-binding</keyword>
<organism evidence="8 9">
    <name type="scientific">Penicillium nalgiovense</name>
    <dbReference type="NCBI Taxonomy" id="60175"/>
    <lineage>
        <taxon>Eukaryota</taxon>
        <taxon>Fungi</taxon>
        <taxon>Dikarya</taxon>
        <taxon>Ascomycota</taxon>
        <taxon>Pezizomycotina</taxon>
        <taxon>Eurotiomycetes</taxon>
        <taxon>Eurotiomycetidae</taxon>
        <taxon>Eurotiales</taxon>
        <taxon>Aspergillaceae</taxon>
        <taxon>Penicillium</taxon>
    </lineage>
</organism>
<evidence type="ECO:0000313" key="8">
    <source>
        <dbReference type="EMBL" id="OQE66612.1"/>
    </source>
</evidence>
<keyword evidence="2" id="KW-0805">Transcription regulation</keyword>
<dbReference type="CDD" id="cd00067">
    <property type="entry name" value="GAL4"/>
    <property type="match status" value="1"/>
</dbReference>
<dbReference type="SMART" id="SM00906">
    <property type="entry name" value="Fungal_trans"/>
    <property type="match status" value="1"/>
</dbReference>
<proteinExistence type="predicted"/>
<dbReference type="GO" id="GO:0000981">
    <property type="term" value="F:DNA-binding transcription factor activity, RNA polymerase II-specific"/>
    <property type="evidence" value="ECO:0007669"/>
    <property type="project" value="InterPro"/>
</dbReference>
<feature type="compositionally biased region" description="Polar residues" evidence="6">
    <location>
        <begin position="216"/>
        <end position="234"/>
    </location>
</feature>
<keyword evidence="4" id="KW-0804">Transcription</keyword>
<dbReference type="Pfam" id="PF00172">
    <property type="entry name" value="Zn_clus"/>
    <property type="match status" value="1"/>
</dbReference>
<dbReference type="SUPFAM" id="SSF57701">
    <property type="entry name" value="Zn2/Cys6 DNA-binding domain"/>
    <property type="match status" value="1"/>
</dbReference>
<dbReference type="InterPro" id="IPR053230">
    <property type="entry name" value="Trans_reg_galc"/>
</dbReference>
<dbReference type="OMA" id="NGPWWCA"/>
<dbReference type="GO" id="GO:0008270">
    <property type="term" value="F:zinc ion binding"/>
    <property type="evidence" value="ECO:0007669"/>
    <property type="project" value="InterPro"/>
</dbReference>
<evidence type="ECO:0000256" key="4">
    <source>
        <dbReference type="ARBA" id="ARBA00023163"/>
    </source>
</evidence>
<gene>
    <name evidence="8" type="ORF">PENNAL_c0185G03843</name>
</gene>
<feature type="domain" description="Zn(2)-C6 fungal-type" evidence="7">
    <location>
        <begin position="135"/>
        <end position="165"/>
    </location>
</feature>
<keyword evidence="9" id="KW-1185">Reference proteome</keyword>
<dbReference type="PROSITE" id="PS50048">
    <property type="entry name" value="ZN2_CY6_FUNGAL_2"/>
    <property type="match status" value="1"/>
</dbReference>
<dbReference type="InterPro" id="IPR007219">
    <property type="entry name" value="XnlR_reg_dom"/>
</dbReference>
<keyword evidence="5" id="KW-0539">Nucleus</keyword>
<keyword evidence="1" id="KW-0479">Metal-binding</keyword>
<dbReference type="InterPro" id="IPR036864">
    <property type="entry name" value="Zn2-C6_fun-type_DNA-bd_sf"/>
</dbReference>
<evidence type="ECO:0000256" key="1">
    <source>
        <dbReference type="ARBA" id="ARBA00022723"/>
    </source>
</evidence>
<dbReference type="Gene3D" id="4.10.240.10">
    <property type="entry name" value="Zn(2)-C6 fungal-type DNA-binding domain"/>
    <property type="match status" value="1"/>
</dbReference>
<dbReference type="GO" id="GO:0003677">
    <property type="term" value="F:DNA binding"/>
    <property type="evidence" value="ECO:0007669"/>
    <property type="project" value="UniProtKB-KW"/>
</dbReference>
<dbReference type="GO" id="GO:0006351">
    <property type="term" value="P:DNA-templated transcription"/>
    <property type="evidence" value="ECO:0007669"/>
    <property type="project" value="InterPro"/>
</dbReference>
<feature type="region of interest" description="Disordered" evidence="6">
    <location>
        <begin position="214"/>
        <end position="234"/>
    </location>
</feature>
<name>A0A1V6WUR2_PENNA</name>
<dbReference type="Pfam" id="PF04082">
    <property type="entry name" value="Fungal_trans"/>
    <property type="match status" value="1"/>
</dbReference>
<dbReference type="EMBL" id="MOOB01000185">
    <property type="protein sequence ID" value="OQE66612.1"/>
    <property type="molecule type" value="Genomic_DNA"/>
</dbReference>
<feature type="compositionally biased region" description="Polar residues" evidence="6">
    <location>
        <begin position="53"/>
        <end position="75"/>
    </location>
</feature>
<feature type="compositionally biased region" description="Basic and acidic residues" evidence="6">
    <location>
        <begin position="40"/>
        <end position="52"/>
    </location>
</feature>
<dbReference type="PANTHER" id="PTHR47654">
    <property type="entry name" value="ZN(II)2CYS6 TRANSCRIPTION FACTOR (EUROFUNG)-RELATED"/>
    <property type="match status" value="1"/>
</dbReference>